<feature type="compositionally biased region" description="Acidic residues" evidence="1">
    <location>
        <begin position="36"/>
        <end position="46"/>
    </location>
</feature>
<dbReference type="Proteomes" id="UP001160483">
    <property type="component" value="Unassembled WGS sequence"/>
</dbReference>
<feature type="region of interest" description="Disordered" evidence="1">
    <location>
        <begin position="1"/>
        <end position="48"/>
    </location>
</feature>
<dbReference type="PANTHER" id="PTHR12630:SF1">
    <property type="entry name" value="GLUCOSIDASE 2 SUBUNIT BETA"/>
    <property type="match status" value="1"/>
</dbReference>
<organism evidence="3 4">
    <name type="scientific">Peronospora belbahrii</name>
    <dbReference type="NCBI Taxonomy" id="622444"/>
    <lineage>
        <taxon>Eukaryota</taxon>
        <taxon>Sar</taxon>
        <taxon>Stramenopiles</taxon>
        <taxon>Oomycota</taxon>
        <taxon>Peronosporomycetes</taxon>
        <taxon>Peronosporales</taxon>
        <taxon>Peronosporaceae</taxon>
        <taxon>Peronospora</taxon>
    </lineage>
</organism>
<dbReference type="Pfam" id="PF12999">
    <property type="entry name" value="PRKCSH-like"/>
    <property type="match status" value="1"/>
</dbReference>
<accession>A0AAU9KS00</accession>
<evidence type="ECO:0000313" key="4">
    <source>
        <dbReference type="Proteomes" id="UP001160483"/>
    </source>
</evidence>
<evidence type="ECO:0000259" key="2">
    <source>
        <dbReference type="Pfam" id="PF12999"/>
    </source>
</evidence>
<dbReference type="GO" id="GO:0017177">
    <property type="term" value="C:glucosidase II complex"/>
    <property type="evidence" value="ECO:0007669"/>
    <property type="project" value="TreeGrafter"/>
</dbReference>
<dbReference type="InterPro" id="IPR028146">
    <property type="entry name" value="PRKCSH_N"/>
</dbReference>
<dbReference type="AlphaFoldDB" id="A0AAU9KS00"/>
<gene>
    <name evidence="3" type="ORF">PBS003_LOCUS1805</name>
</gene>
<comment type="caution">
    <text evidence="3">The sequence shown here is derived from an EMBL/GenBank/DDBJ whole genome shotgun (WGS) entry which is preliminary data.</text>
</comment>
<name>A0AAU9KS00_9STRA</name>
<protein>
    <recommendedName>
        <fullName evidence="2">Glucosidase II beta subunit N-terminal domain-containing protein</fullName>
    </recommendedName>
</protein>
<evidence type="ECO:0000313" key="3">
    <source>
        <dbReference type="EMBL" id="CAH0474969.1"/>
    </source>
</evidence>
<sequence length="295" mass="33270">MNEWMSASEEEEWEIGGRDLLDKKDTRKGRSSSDTSIEDELIELSDGEEKPTSFTSLLSTKSNRFLTRSISTPATMINSDSVLLSTLCLLANMTPQTTECRLVGFLMAVIMDIMCILMLTREVNSVLDASYTSQRFETDDALDEDEDNDEWDFMDDDIVFKLFEQQNDWKIEAGNHCIDIVSVEYMNDNYCDCNDGSDEPNTSACSSVLLPSLEKSPFGRKFKCKADDKLVSVGFIDDGVCDCCDGSDEARGLCADTCETEWQKRLKTLQERLEVVQYGQKTRNTYVMDAVATLD</sequence>
<dbReference type="InterPro" id="IPR039794">
    <property type="entry name" value="Gtb1-like"/>
</dbReference>
<dbReference type="GO" id="GO:0006491">
    <property type="term" value="P:N-glycan processing"/>
    <property type="evidence" value="ECO:0007669"/>
    <property type="project" value="TreeGrafter"/>
</dbReference>
<dbReference type="PANTHER" id="PTHR12630">
    <property type="entry name" value="N-LINKED OLIGOSACCHARIDE PROCESSING"/>
    <property type="match status" value="1"/>
</dbReference>
<feature type="compositionally biased region" description="Basic and acidic residues" evidence="1">
    <location>
        <begin position="15"/>
        <end position="25"/>
    </location>
</feature>
<proteinExistence type="predicted"/>
<evidence type="ECO:0000256" key="1">
    <source>
        <dbReference type="SAM" id="MobiDB-lite"/>
    </source>
</evidence>
<dbReference type="EMBL" id="CAKKTJ010000119">
    <property type="protein sequence ID" value="CAH0474969.1"/>
    <property type="molecule type" value="Genomic_DNA"/>
</dbReference>
<reference evidence="3" key="1">
    <citation type="submission" date="2021-11" db="EMBL/GenBank/DDBJ databases">
        <authorList>
            <person name="Islam A."/>
            <person name="Islam S."/>
            <person name="Flora M.S."/>
            <person name="Rahman M."/>
            <person name="Ziaur R.M."/>
            <person name="Epstein J.H."/>
            <person name="Hassan M."/>
            <person name="Klassen M."/>
            <person name="Woodard K."/>
            <person name="Webb A."/>
            <person name="Webby R.J."/>
            <person name="El Zowalaty M.E."/>
        </authorList>
    </citation>
    <scope>NUCLEOTIDE SEQUENCE</scope>
    <source>
        <strain evidence="3">Pbs3</strain>
    </source>
</reference>
<feature type="domain" description="Glucosidase II beta subunit N-terminal" evidence="2">
    <location>
        <begin position="166"/>
        <end position="290"/>
    </location>
</feature>